<proteinExistence type="predicted"/>
<reference evidence="1" key="1">
    <citation type="journal article" date="2022" name="bioRxiv">
        <title>Sequencing and chromosome-scale assembly of the giantPleurodeles waltlgenome.</title>
        <authorList>
            <person name="Brown T."/>
            <person name="Elewa A."/>
            <person name="Iarovenko S."/>
            <person name="Subramanian E."/>
            <person name="Araus A.J."/>
            <person name="Petzold A."/>
            <person name="Susuki M."/>
            <person name="Suzuki K.-i.T."/>
            <person name="Hayashi T."/>
            <person name="Toyoda A."/>
            <person name="Oliveira C."/>
            <person name="Osipova E."/>
            <person name="Leigh N.D."/>
            <person name="Simon A."/>
            <person name="Yun M.H."/>
        </authorList>
    </citation>
    <scope>NUCLEOTIDE SEQUENCE</scope>
    <source>
        <strain evidence="1">20211129_DDA</strain>
        <tissue evidence="1">Liver</tissue>
    </source>
</reference>
<comment type="caution">
    <text evidence="1">The sequence shown here is derived from an EMBL/GenBank/DDBJ whole genome shotgun (WGS) entry which is preliminary data.</text>
</comment>
<keyword evidence="2" id="KW-1185">Reference proteome</keyword>
<dbReference type="Proteomes" id="UP001066276">
    <property type="component" value="Chromosome 8"/>
</dbReference>
<evidence type="ECO:0000313" key="2">
    <source>
        <dbReference type="Proteomes" id="UP001066276"/>
    </source>
</evidence>
<accession>A0AAV7NSU8</accession>
<dbReference type="EMBL" id="JANPWB010000012">
    <property type="protein sequence ID" value="KAJ1119166.1"/>
    <property type="molecule type" value="Genomic_DNA"/>
</dbReference>
<evidence type="ECO:0000313" key="1">
    <source>
        <dbReference type="EMBL" id="KAJ1119166.1"/>
    </source>
</evidence>
<gene>
    <name evidence="1" type="ORF">NDU88_007352</name>
</gene>
<organism evidence="1 2">
    <name type="scientific">Pleurodeles waltl</name>
    <name type="common">Iberian ribbed newt</name>
    <dbReference type="NCBI Taxonomy" id="8319"/>
    <lineage>
        <taxon>Eukaryota</taxon>
        <taxon>Metazoa</taxon>
        <taxon>Chordata</taxon>
        <taxon>Craniata</taxon>
        <taxon>Vertebrata</taxon>
        <taxon>Euteleostomi</taxon>
        <taxon>Amphibia</taxon>
        <taxon>Batrachia</taxon>
        <taxon>Caudata</taxon>
        <taxon>Salamandroidea</taxon>
        <taxon>Salamandridae</taxon>
        <taxon>Pleurodelinae</taxon>
        <taxon>Pleurodeles</taxon>
    </lineage>
</organism>
<name>A0AAV7NSU8_PLEWA</name>
<protein>
    <submittedName>
        <fullName evidence="1">Uncharacterized protein</fullName>
    </submittedName>
</protein>
<dbReference type="AlphaFoldDB" id="A0AAV7NSU8"/>
<sequence>MEYAAAQGDTNDTQLQSGQIRYAELLEHIRVLDYRSYNQMVHMEADKPGIVLAKLIRPQQSPTPIPSINSSHMGIVETQIGINDVFRQYYATLYAASLPVELATIHLFLHHHTLPQVGVAEREALRTPIASAKIREALRELIHNKTL</sequence>